<gene>
    <name evidence="7" type="ORF">BQ2448_2413</name>
</gene>
<feature type="compositionally biased region" description="Basic and acidic residues" evidence="4">
    <location>
        <begin position="379"/>
        <end position="392"/>
    </location>
</feature>
<feature type="transmembrane region" description="Helical" evidence="5">
    <location>
        <begin position="30"/>
        <end position="56"/>
    </location>
</feature>
<dbReference type="GO" id="GO:0016746">
    <property type="term" value="F:acyltransferase activity"/>
    <property type="evidence" value="ECO:0007669"/>
    <property type="project" value="UniProtKB-KW"/>
</dbReference>
<comment type="similarity">
    <text evidence="1">Belongs to the 1-acyl-sn-glycerol-3-phosphate acyltransferase family.</text>
</comment>
<feature type="domain" description="Phospholipid/glycerol acyltransferase" evidence="6">
    <location>
        <begin position="133"/>
        <end position="264"/>
    </location>
</feature>
<dbReference type="Pfam" id="PF16076">
    <property type="entry name" value="Acyltransf_C"/>
    <property type="match status" value="1"/>
</dbReference>
<dbReference type="GO" id="GO:0036149">
    <property type="term" value="P:phosphatidylinositol acyl-chain remodeling"/>
    <property type="evidence" value="ECO:0007669"/>
    <property type="project" value="TreeGrafter"/>
</dbReference>
<proteinExistence type="inferred from homology"/>
<keyword evidence="5" id="KW-0472">Membrane</keyword>
<feature type="region of interest" description="Disordered" evidence="4">
    <location>
        <begin position="372"/>
        <end position="392"/>
    </location>
</feature>
<dbReference type="SUPFAM" id="SSF69593">
    <property type="entry name" value="Glycerol-3-phosphate (1)-acyltransferase"/>
    <property type="match status" value="1"/>
</dbReference>
<dbReference type="Proteomes" id="UP000198372">
    <property type="component" value="Unassembled WGS sequence"/>
</dbReference>
<dbReference type="InterPro" id="IPR032098">
    <property type="entry name" value="Acyltransf_C"/>
</dbReference>
<dbReference type="CDD" id="cd07990">
    <property type="entry name" value="LPLAT_LCLAT1-like"/>
    <property type="match status" value="1"/>
</dbReference>
<evidence type="ECO:0000256" key="2">
    <source>
        <dbReference type="ARBA" id="ARBA00022679"/>
    </source>
</evidence>
<dbReference type="SMART" id="SM00563">
    <property type="entry name" value="PlsC"/>
    <property type="match status" value="1"/>
</dbReference>
<accession>A0A238FBK7</accession>
<dbReference type="Pfam" id="PF01553">
    <property type="entry name" value="Acyltransferase"/>
    <property type="match status" value="1"/>
</dbReference>
<dbReference type="OrthoDB" id="189226at2759"/>
<feature type="transmembrane region" description="Helical" evidence="5">
    <location>
        <begin position="407"/>
        <end position="427"/>
    </location>
</feature>
<dbReference type="EMBL" id="FMSP01000004">
    <property type="protein sequence ID" value="SCV69393.1"/>
    <property type="molecule type" value="Genomic_DNA"/>
</dbReference>
<evidence type="ECO:0000256" key="3">
    <source>
        <dbReference type="ARBA" id="ARBA00023315"/>
    </source>
</evidence>
<evidence type="ECO:0000256" key="4">
    <source>
        <dbReference type="SAM" id="MobiDB-lite"/>
    </source>
</evidence>
<name>A0A238FBK7_9BASI</name>
<reference evidence="8" key="1">
    <citation type="submission" date="2016-09" db="EMBL/GenBank/DDBJ databases">
        <authorList>
            <person name="Jeantristanb JTB J.-T."/>
            <person name="Ricardo R."/>
        </authorList>
    </citation>
    <scope>NUCLEOTIDE SEQUENCE [LARGE SCALE GENOMIC DNA]</scope>
</reference>
<dbReference type="GO" id="GO:0005783">
    <property type="term" value="C:endoplasmic reticulum"/>
    <property type="evidence" value="ECO:0007669"/>
    <property type="project" value="TreeGrafter"/>
</dbReference>
<evidence type="ECO:0000256" key="5">
    <source>
        <dbReference type="SAM" id="Phobius"/>
    </source>
</evidence>
<evidence type="ECO:0000259" key="6">
    <source>
        <dbReference type="SMART" id="SM00563"/>
    </source>
</evidence>
<dbReference type="PANTHER" id="PTHR10983:SF16">
    <property type="entry name" value="LYSOCARDIOLIPIN ACYLTRANSFERASE 1"/>
    <property type="match status" value="1"/>
</dbReference>
<protein>
    <submittedName>
        <fullName evidence="7">BQ2448_2413 protein</fullName>
    </submittedName>
</protein>
<keyword evidence="8" id="KW-1185">Reference proteome</keyword>
<sequence length="466" mass="52719">MPATTADPSKPLWSLPIRDRPPHGSLPRGLIWASLFNLAILLTHVLQLLLSPLLAFARTRSTYHRWTKAPFGRLCVWINQAFAPTSFVISRGGDDVGDEVDEGEDGDGLGDIEQWITRDKRGRVAKLDLPNRAVWISNHQTLCDWIFIWAFTYLSHHSNSVVITLKSSLRKIPIIGWACHFYSFIFLNRKWLIDQEPFKKQLHLTAQDLNEGFGGTNEEKLALLIFPEGTLVTGNTRPISAKFAEKMHIQDLSHVLLPRSTGLFFALRELSPRLPGLHLVDLTIAYPGTHLPTPEGFKPTWPEDFYSLGIWFKGVPPPAIHVHIRVFEVSKIPLGGKGEAEEEARKKFDEWLRKRWGEKDELMKRFVRDGSFTGTRKGQKSEGEREGKGRGRSVEWPVELRNSSWEILGAFSFGLPVLVLLGLLGLWKGWFTMRDQGAVIEKVVKPCCAEAARKALEAKKLLKGEL</sequence>
<keyword evidence="5" id="KW-0812">Transmembrane</keyword>
<dbReference type="AlphaFoldDB" id="A0A238FBK7"/>
<keyword evidence="3" id="KW-0012">Acyltransferase</keyword>
<evidence type="ECO:0000256" key="1">
    <source>
        <dbReference type="ARBA" id="ARBA00008655"/>
    </source>
</evidence>
<organism evidence="7 8">
    <name type="scientific">Microbotryum intermedium</name>
    <dbReference type="NCBI Taxonomy" id="269621"/>
    <lineage>
        <taxon>Eukaryota</taxon>
        <taxon>Fungi</taxon>
        <taxon>Dikarya</taxon>
        <taxon>Basidiomycota</taxon>
        <taxon>Pucciniomycotina</taxon>
        <taxon>Microbotryomycetes</taxon>
        <taxon>Microbotryales</taxon>
        <taxon>Microbotryaceae</taxon>
        <taxon>Microbotryum</taxon>
    </lineage>
</organism>
<keyword evidence="2" id="KW-0808">Transferase</keyword>
<dbReference type="PANTHER" id="PTHR10983">
    <property type="entry name" value="1-ACYLGLYCEROL-3-PHOSPHATE ACYLTRANSFERASE-RELATED"/>
    <property type="match status" value="1"/>
</dbReference>
<dbReference type="InterPro" id="IPR002123">
    <property type="entry name" value="Plipid/glycerol_acylTrfase"/>
</dbReference>
<keyword evidence="5" id="KW-1133">Transmembrane helix</keyword>
<dbReference type="STRING" id="269621.A0A238FBK7"/>
<evidence type="ECO:0000313" key="7">
    <source>
        <dbReference type="EMBL" id="SCV69393.1"/>
    </source>
</evidence>
<evidence type="ECO:0000313" key="8">
    <source>
        <dbReference type="Proteomes" id="UP000198372"/>
    </source>
</evidence>